<proteinExistence type="predicted"/>
<reference evidence="3" key="2">
    <citation type="submission" date="2015-01" db="EMBL/GenBank/DDBJ databases">
        <title>Evolutionary Origins and Diversification of the Mycorrhizal Mutualists.</title>
        <authorList>
            <consortium name="DOE Joint Genome Institute"/>
            <consortium name="Mycorrhizal Genomics Consortium"/>
            <person name="Kohler A."/>
            <person name="Kuo A."/>
            <person name="Nagy L.G."/>
            <person name="Floudas D."/>
            <person name="Copeland A."/>
            <person name="Barry K.W."/>
            <person name="Cichocki N."/>
            <person name="Veneault-Fourrey C."/>
            <person name="LaButti K."/>
            <person name="Lindquist E.A."/>
            <person name="Lipzen A."/>
            <person name="Lundell T."/>
            <person name="Morin E."/>
            <person name="Murat C."/>
            <person name="Riley R."/>
            <person name="Ohm R."/>
            <person name="Sun H."/>
            <person name="Tunlid A."/>
            <person name="Henrissat B."/>
            <person name="Grigoriev I.V."/>
            <person name="Hibbett D.S."/>
            <person name="Martin F."/>
        </authorList>
    </citation>
    <scope>NUCLEOTIDE SEQUENCE [LARGE SCALE GENOMIC DNA]</scope>
    <source>
        <strain evidence="3">Zn</strain>
    </source>
</reference>
<feature type="chain" id="PRO_5002173926" evidence="1">
    <location>
        <begin position="21"/>
        <end position="473"/>
    </location>
</feature>
<sequence>MSPTRTTLALLASLSLRIEAPLHHTAVSESKLTKGKGWYLPPGAYTAREIMRLNAPLLETVLHHLGPSPAGEPSARDILLDNMSLNLSLGDSASTLTIPIKNPSSTELAQQAEDIGKTLVGYARSMAAVEYNPNYEIRSPCEAHIWKQQAAQLLFGPRSREHLPQLFNEYLHQTVLLRDSLLPFKNYEDVIIPIEATEDNKKRGMRWIQPSRSTFLVELISKSLSQDALFKFAKALLAPSLIAENSYGFQYEHGLILPSFFDNSFRLFQFHPAVMDSMTPRVAYKYQLEDYYTAPRTEIISADTIIEADERIPAAEPVQSAEGQTEAAYVPLAKRSCTASRQLQLSITRDNIIASIDLGQVFRGRRYAYPLGKSQGASANSTPNTRIHVHSAWKVLTESGIGLVIAKEGIHLIQARSSVELLALLGKLYPESVTVMKEGESLEAALRSGKGFSKGGRFIIQTNADAESIMPGR</sequence>
<feature type="signal peptide" evidence="1">
    <location>
        <begin position="1"/>
        <end position="20"/>
    </location>
</feature>
<dbReference type="EMBL" id="KN832872">
    <property type="protein sequence ID" value="KIN05028.1"/>
    <property type="molecule type" value="Genomic_DNA"/>
</dbReference>
<dbReference type="HOGENOM" id="CLU_020986_0_0_1"/>
<evidence type="ECO:0000313" key="2">
    <source>
        <dbReference type="EMBL" id="KIN05028.1"/>
    </source>
</evidence>
<dbReference type="Proteomes" id="UP000054321">
    <property type="component" value="Unassembled WGS sequence"/>
</dbReference>
<keyword evidence="3" id="KW-1185">Reference proteome</keyword>
<gene>
    <name evidence="2" type="ORF">OIDMADRAFT_142808</name>
</gene>
<organism evidence="2 3">
    <name type="scientific">Oidiodendron maius (strain Zn)</name>
    <dbReference type="NCBI Taxonomy" id="913774"/>
    <lineage>
        <taxon>Eukaryota</taxon>
        <taxon>Fungi</taxon>
        <taxon>Dikarya</taxon>
        <taxon>Ascomycota</taxon>
        <taxon>Pezizomycotina</taxon>
        <taxon>Leotiomycetes</taxon>
        <taxon>Leotiomycetes incertae sedis</taxon>
        <taxon>Myxotrichaceae</taxon>
        <taxon>Oidiodendron</taxon>
    </lineage>
</organism>
<evidence type="ECO:0000313" key="3">
    <source>
        <dbReference type="Proteomes" id="UP000054321"/>
    </source>
</evidence>
<dbReference type="AlphaFoldDB" id="A0A0C3DSI4"/>
<protein>
    <submittedName>
        <fullName evidence="2">Uncharacterized protein</fullName>
    </submittedName>
</protein>
<reference evidence="2 3" key="1">
    <citation type="submission" date="2014-04" db="EMBL/GenBank/DDBJ databases">
        <authorList>
            <consortium name="DOE Joint Genome Institute"/>
            <person name="Kuo A."/>
            <person name="Martino E."/>
            <person name="Perotto S."/>
            <person name="Kohler A."/>
            <person name="Nagy L.G."/>
            <person name="Floudas D."/>
            <person name="Copeland A."/>
            <person name="Barry K.W."/>
            <person name="Cichocki N."/>
            <person name="Veneault-Fourrey C."/>
            <person name="LaButti K."/>
            <person name="Lindquist E.A."/>
            <person name="Lipzen A."/>
            <person name="Lundell T."/>
            <person name="Morin E."/>
            <person name="Murat C."/>
            <person name="Sun H."/>
            <person name="Tunlid A."/>
            <person name="Henrissat B."/>
            <person name="Grigoriev I.V."/>
            <person name="Hibbett D.S."/>
            <person name="Martin F."/>
            <person name="Nordberg H.P."/>
            <person name="Cantor M.N."/>
            <person name="Hua S.X."/>
        </authorList>
    </citation>
    <scope>NUCLEOTIDE SEQUENCE [LARGE SCALE GENOMIC DNA]</scope>
    <source>
        <strain evidence="2 3">Zn</strain>
    </source>
</reference>
<dbReference type="OrthoDB" id="3590765at2759"/>
<name>A0A0C3DSI4_OIDMZ</name>
<evidence type="ECO:0000256" key="1">
    <source>
        <dbReference type="SAM" id="SignalP"/>
    </source>
</evidence>
<keyword evidence="1" id="KW-0732">Signal</keyword>
<accession>A0A0C3DSI4</accession>
<dbReference type="InParanoid" id="A0A0C3DSI4"/>